<dbReference type="CDD" id="cd00057">
    <property type="entry name" value="FA58C"/>
    <property type="match status" value="1"/>
</dbReference>
<evidence type="ECO:0000259" key="1">
    <source>
        <dbReference type="PROSITE" id="PS50022"/>
    </source>
</evidence>
<name>A0A914BNQ1_PATMI</name>
<dbReference type="PROSITE" id="PS50022">
    <property type="entry name" value="FA58C_3"/>
    <property type="match status" value="1"/>
</dbReference>
<keyword evidence="4" id="KW-1185">Reference proteome</keyword>
<evidence type="ECO:0000259" key="2">
    <source>
        <dbReference type="PROSITE" id="PS50948"/>
    </source>
</evidence>
<protein>
    <submittedName>
        <fullName evidence="3">Uncharacterized protein</fullName>
    </submittedName>
</protein>
<proteinExistence type="predicted"/>
<dbReference type="EnsemblMetazoa" id="XM_038221189.1">
    <property type="protein sequence ID" value="XP_038077117.1"/>
    <property type="gene ID" value="LOC119744966"/>
</dbReference>
<dbReference type="PROSITE" id="PS01286">
    <property type="entry name" value="FA58C_2"/>
    <property type="match status" value="1"/>
</dbReference>
<dbReference type="OMA" id="HWARIND"/>
<dbReference type="InterPro" id="IPR008979">
    <property type="entry name" value="Galactose-bd-like_sf"/>
</dbReference>
<dbReference type="SMART" id="SM00231">
    <property type="entry name" value="FA58C"/>
    <property type="match status" value="1"/>
</dbReference>
<dbReference type="PROSITE" id="PS50948">
    <property type="entry name" value="PAN"/>
    <property type="match status" value="1"/>
</dbReference>
<dbReference type="Gene3D" id="2.60.120.260">
    <property type="entry name" value="Galactose-binding domain-like"/>
    <property type="match status" value="1"/>
</dbReference>
<feature type="domain" description="F5/8 type C" evidence="1">
    <location>
        <begin position="118"/>
        <end position="266"/>
    </location>
</feature>
<feature type="domain" description="Apple" evidence="2">
    <location>
        <begin position="8"/>
        <end position="87"/>
    </location>
</feature>
<dbReference type="Pfam" id="PF00754">
    <property type="entry name" value="F5_F8_type_C"/>
    <property type="match status" value="1"/>
</dbReference>
<evidence type="ECO:0000313" key="4">
    <source>
        <dbReference type="Proteomes" id="UP000887568"/>
    </source>
</evidence>
<dbReference type="InterPro" id="IPR000421">
    <property type="entry name" value="FA58C"/>
</dbReference>
<accession>A0A914BNQ1</accession>
<dbReference type="SUPFAM" id="SSF49785">
    <property type="entry name" value="Galactose-binding domain-like"/>
    <property type="match status" value="1"/>
</dbReference>
<dbReference type="AlphaFoldDB" id="A0A914BNQ1"/>
<organism evidence="3 4">
    <name type="scientific">Patiria miniata</name>
    <name type="common">Bat star</name>
    <name type="synonym">Asterina miniata</name>
    <dbReference type="NCBI Taxonomy" id="46514"/>
    <lineage>
        <taxon>Eukaryota</taxon>
        <taxon>Metazoa</taxon>
        <taxon>Echinodermata</taxon>
        <taxon>Eleutherozoa</taxon>
        <taxon>Asterozoa</taxon>
        <taxon>Asteroidea</taxon>
        <taxon>Valvatacea</taxon>
        <taxon>Valvatida</taxon>
        <taxon>Asterinidae</taxon>
        <taxon>Patiria</taxon>
    </lineage>
</organism>
<dbReference type="InterPro" id="IPR003609">
    <property type="entry name" value="Pan_app"/>
</dbReference>
<dbReference type="Gene3D" id="3.50.4.10">
    <property type="entry name" value="Hepatocyte Growth Factor"/>
    <property type="match status" value="1"/>
</dbReference>
<dbReference type="Proteomes" id="UP000887568">
    <property type="component" value="Unplaced"/>
</dbReference>
<dbReference type="SUPFAM" id="SSF57414">
    <property type="entry name" value="Hairpin loop containing domain-like"/>
    <property type="match status" value="1"/>
</dbReference>
<dbReference type="GeneID" id="119744966"/>
<sequence>MAESMQFVYRERTFIATEQRALLHHTIGEFASKSPVRCSVSCLTHAACRSFNFGRVSRVCQLSDAGRNDFPKDFQLSGDFTHFEAEDLNGLGVQTTAQYSTSAQSTEADVTTLTTGDCNSENDGAMGMASGLIPDSKISASSINTGYSIHWARINDKGWCALNHDANQWLQVDFGGKVYVTGVQCGSYYNGNAYIDEYKVLYGDDGVAWTTVQNEAGTADAVFDGPPDRDTVVTSMFPAVVYARYIRLQPTAWPVYVCMRFELLGCRY</sequence>
<reference evidence="3" key="1">
    <citation type="submission" date="2022-11" db="UniProtKB">
        <authorList>
            <consortium name="EnsemblMetazoa"/>
        </authorList>
    </citation>
    <scope>IDENTIFICATION</scope>
</reference>
<dbReference type="Pfam" id="PF00024">
    <property type="entry name" value="PAN_1"/>
    <property type="match status" value="1"/>
</dbReference>
<evidence type="ECO:0000313" key="3">
    <source>
        <dbReference type="EnsemblMetazoa" id="XP_038077117.1"/>
    </source>
</evidence>
<dbReference type="OrthoDB" id="5985199at2759"/>
<dbReference type="RefSeq" id="XP_038077117.1">
    <property type="nucleotide sequence ID" value="XM_038221189.1"/>
</dbReference>
<dbReference type="PANTHER" id="PTHR24543">
    <property type="entry name" value="MULTICOPPER OXIDASE-RELATED"/>
    <property type="match status" value="1"/>
</dbReference>